<dbReference type="Pfam" id="PF02826">
    <property type="entry name" value="2-Hacid_dh_C"/>
    <property type="match status" value="1"/>
</dbReference>
<feature type="domain" description="D-isomer specific 2-hydroxyacid dehydrogenase catalytic" evidence="3">
    <location>
        <begin position="57"/>
        <end position="261"/>
    </location>
</feature>
<dbReference type="SUPFAM" id="SSF51735">
    <property type="entry name" value="NAD(P)-binding Rossmann-fold domains"/>
    <property type="match status" value="1"/>
</dbReference>
<protein>
    <submittedName>
        <fullName evidence="5">Uncharacterized protein</fullName>
    </submittedName>
</protein>
<accession>A0A803LRB8</accession>
<dbReference type="GO" id="GO:0051287">
    <property type="term" value="F:NAD binding"/>
    <property type="evidence" value="ECO:0007669"/>
    <property type="project" value="InterPro"/>
</dbReference>
<keyword evidence="1 2" id="KW-0560">Oxidoreductase</keyword>
<dbReference type="Gramene" id="AUR62017497-RA">
    <property type="protein sequence ID" value="AUR62017497-RA:cds"/>
    <property type="gene ID" value="AUR62017497"/>
</dbReference>
<dbReference type="PANTHER" id="PTHR10996">
    <property type="entry name" value="2-HYDROXYACID DEHYDROGENASE-RELATED"/>
    <property type="match status" value="1"/>
</dbReference>
<evidence type="ECO:0000256" key="2">
    <source>
        <dbReference type="RuleBase" id="RU003719"/>
    </source>
</evidence>
<keyword evidence="6" id="KW-1185">Reference proteome</keyword>
<evidence type="ECO:0000313" key="6">
    <source>
        <dbReference type="Proteomes" id="UP000596660"/>
    </source>
</evidence>
<dbReference type="SUPFAM" id="SSF52283">
    <property type="entry name" value="Formate/glycerate dehydrogenase catalytic domain-like"/>
    <property type="match status" value="1"/>
</dbReference>
<proteinExistence type="inferred from homology"/>
<dbReference type="GO" id="GO:0016618">
    <property type="term" value="F:hydroxypyruvate reductase [NAD(P)H] activity"/>
    <property type="evidence" value="ECO:0007669"/>
    <property type="project" value="TreeGrafter"/>
</dbReference>
<name>A0A803LRB8_CHEQI</name>
<dbReference type="Pfam" id="PF00389">
    <property type="entry name" value="2-Hacid_dh"/>
    <property type="match status" value="1"/>
</dbReference>
<evidence type="ECO:0000259" key="4">
    <source>
        <dbReference type="Pfam" id="PF02826"/>
    </source>
</evidence>
<dbReference type="EnsemblPlants" id="AUR62017497-RA">
    <property type="protein sequence ID" value="AUR62017497-RA:cds"/>
    <property type="gene ID" value="AUR62017497"/>
</dbReference>
<evidence type="ECO:0000313" key="5">
    <source>
        <dbReference type="EnsemblPlants" id="AUR62017497-RA:cds"/>
    </source>
</evidence>
<dbReference type="GO" id="GO:0005829">
    <property type="term" value="C:cytosol"/>
    <property type="evidence" value="ECO:0007669"/>
    <property type="project" value="TreeGrafter"/>
</dbReference>
<sequence>MADNVNSCIEEVKEKPVLIIHRLPSFTRFFHHRLATHFTLLDPVATAGTDSSAVQSYLKSDSSGARALVCVWASPLRKDTLDCLPSLELVVVACAGYNHIDLSECRRRGIRVANVGNVFSDDVADYTVGILLDVVRKFSAADRFVRVGSWPQPGEFPLGSSLTEQTHHIIDKKVLTALGKDGYVINVGRGALINEKELVQSLVEGEIGGAGLDVFEYEPNISKELFGLENVVLSPHRAAFTPQSFKAVEDIVMANLKPSIRTSP</sequence>
<evidence type="ECO:0000259" key="3">
    <source>
        <dbReference type="Pfam" id="PF00389"/>
    </source>
</evidence>
<dbReference type="InterPro" id="IPR006139">
    <property type="entry name" value="D-isomer_2_OHA_DH_cat_dom"/>
</dbReference>
<feature type="domain" description="D-isomer specific 2-hydroxyacid dehydrogenase NAD-binding" evidence="4">
    <location>
        <begin position="161"/>
        <end position="238"/>
    </location>
</feature>
<dbReference type="Proteomes" id="UP000596660">
    <property type="component" value="Unplaced"/>
</dbReference>
<organism evidence="5 6">
    <name type="scientific">Chenopodium quinoa</name>
    <name type="common">Quinoa</name>
    <dbReference type="NCBI Taxonomy" id="63459"/>
    <lineage>
        <taxon>Eukaryota</taxon>
        <taxon>Viridiplantae</taxon>
        <taxon>Streptophyta</taxon>
        <taxon>Embryophyta</taxon>
        <taxon>Tracheophyta</taxon>
        <taxon>Spermatophyta</taxon>
        <taxon>Magnoliopsida</taxon>
        <taxon>eudicotyledons</taxon>
        <taxon>Gunneridae</taxon>
        <taxon>Pentapetalae</taxon>
        <taxon>Caryophyllales</taxon>
        <taxon>Chenopodiaceae</taxon>
        <taxon>Chenopodioideae</taxon>
        <taxon>Atripliceae</taxon>
        <taxon>Chenopodium</taxon>
    </lineage>
</organism>
<dbReference type="GO" id="GO:0030267">
    <property type="term" value="F:glyoxylate reductase (NADPH) activity"/>
    <property type="evidence" value="ECO:0007669"/>
    <property type="project" value="TreeGrafter"/>
</dbReference>
<comment type="similarity">
    <text evidence="2">Belongs to the D-isomer specific 2-hydroxyacid dehydrogenase family.</text>
</comment>
<evidence type="ECO:0000256" key="1">
    <source>
        <dbReference type="ARBA" id="ARBA00023002"/>
    </source>
</evidence>
<dbReference type="PANTHER" id="PTHR10996:SF268">
    <property type="entry name" value="GLYOXYLATE_HYDROXYPYRUVATE REDUCTASE HPR3"/>
    <property type="match status" value="1"/>
</dbReference>
<reference evidence="5" key="1">
    <citation type="journal article" date="2017" name="Nature">
        <title>The genome of Chenopodium quinoa.</title>
        <authorList>
            <person name="Jarvis D.E."/>
            <person name="Ho Y.S."/>
            <person name="Lightfoot D.J."/>
            <person name="Schmoeckel S.M."/>
            <person name="Li B."/>
            <person name="Borm T.J.A."/>
            <person name="Ohyanagi H."/>
            <person name="Mineta K."/>
            <person name="Michell C.T."/>
            <person name="Saber N."/>
            <person name="Kharbatia N.M."/>
            <person name="Rupper R.R."/>
            <person name="Sharp A.R."/>
            <person name="Dally N."/>
            <person name="Boughton B.A."/>
            <person name="Woo Y.H."/>
            <person name="Gao G."/>
            <person name="Schijlen E.G.W.M."/>
            <person name="Guo X."/>
            <person name="Momin A.A."/>
            <person name="Negrao S."/>
            <person name="Al-Babili S."/>
            <person name="Gehring C."/>
            <person name="Roessner U."/>
            <person name="Jung C."/>
            <person name="Murphy K."/>
            <person name="Arold S.T."/>
            <person name="Gojobori T."/>
            <person name="van der Linden C.G."/>
            <person name="van Loo E.N."/>
            <person name="Jellen E.N."/>
            <person name="Maughan P.J."/>
            <person name="Tester M."/>
        </authorList>
    </citation>
    <scope>NUCLEOTIDE SEQUENCE [LARGE SCALE GENOMIC DNA]</scope>
    <source>
        <strain evidence="5">cv. PI 614886</strain>
    </source>
</reference>
<dbReference type="InterPro" id="IPR006140">
    <property type="entry name" value="D-isomer_DH_NAD-bd"/>
</dbReference>
<dbReference type="AlphaFoldDB" id="A0A803LRB8"/>
<dbReference type="InterPro" id="IPR036291">
    <property type="entry name" value="NAD(P)-bd_dom_sf"/>
</dbReference>
<reference evidence="5" key="2">
    <citation type="submission" date="2021-03" db="UniProtKB">
        <authorList>
            <consortium name="EnsemblPlants"/>
        </authorList>
    </citation>
    <scope>IDENTIFICATION</scope>
</reference>
<dbReference type="Gene3D" id="3.40.50.720">
    <property type="entry name" value="NAD(P)-binding Rossmann-like Domain"/>
    <property type="match status" value="2"/>
</dbReference>
<dbReference type="InterPro" id="IPR050223">
    <property type="entry name" value="D-isomer_2-hydroxyacid_DH"/>
</dbReference>